<dbReference type="PROSITE" id="PS50294">
    <property type="entry name" value="WD_REPEATS_REGION"/>
    <property type="match status" value="2"/>
</dbReference>
<reference evidence="6" key="2">
    <citation type="submission" date="2021-01" db="UniProtKB">
        <authorList>
            <consortium name="EnsemblMetazoa"/>
        </authorList>
    </citation>
    <scope>IDENTIFICATION</scope>
</reference>
<feature type="repeat" description="WD" evidence="4">
    <location>
        <begin position="142"/>
        <end position="176"/>
    </location>
</feature>
<keyword evidence="3" id="KW-0677">Repeat</keyword>
<dbReference type="AlphaFoldDB" id="A0A7M7RF43"/>
<dbReference type="SMART" id="SM00320">
    <property type="entry name" value="WD40"/>
    <property type="match status" value="5"/>
</dbReference>
<dbReference type="Proteomes" id="UP000007110">
    <property type="component" value="Unassembled WGS sequence"/>
</dbReference>
<evidence type="ECO:0000313" key="7">
    <source>
        <dbReference type="Proteomes" id="UP000007110"/>
    </source>
</evidence>
<evidence type="ECO:0000256" key="5">
    <source>
        <dbReference type="SAM" id="MobiDB-lite"/>
    </source>
</evidence>
<dbReference type="PANTHER" id="PTHR14588">
    <property type="entry name" value="DDB1- AND CUL4-ASSOCIATED FACTOR 10"/>
    <property type="match status" value="1"/>
</dbReference>
<dbReference type="RefSeq" id="XP_030848408.1">
    <property type="nucleotide sequence ID" value="XM_030992548.1"/>
</dbReference>
<dbReference type="InParanoid" id="A0A7M7RF43"/>
<dbReference type="InterPro" id="IPR015943">
    <property type="entry name" value="WD40/YVTN_repeat-like_dom_sf"/>
</dbReference>
<dbReference type="KEGG" id="spu:115927066"/>
<dbReference type="Pfam" id="PF00400">
    <property type="entry name" value="WD40"/>
    <property type="match status" value="3"/>
</dbReference>
<sequence>MAERQGIPKCFVVRHEGNDANEHLSTMMWVRRRQLALPLLKSTGSQGDQKGRVTRPSTSATGSELGCVKLCGNANRRIQDQIQSRLYYHLTPVNISSESSDGCGAVFNLEFSPIGDTLVTAYEGEAMQLFDPISAKLITKIPNAHTDCVNCIRFLDSRTFASGSDDKTIALWDIRNLKRKICTLKGHSNWVKSIEYCQNSGLLITSAFDGNVLAWDINKYQEEMQCTKLFHLESLMRTRLTPDSSKLIMSTSEGYYLVIHDLDLTSLATDFDEFDPTEYFELLFKEAKEDLKEHEDNHLFHRSRNRPEIVMDFPEEGFAECISSLVVHPQGWCMVSRYTTTEEDQEWTCVHDLQESSSPRDEPKQDPAQHRSSPFKPKERLLYYAVEPNDGKGYIKELSISPDGRIICSSFSHGVRLLAFDTQCSELCDIQYASPPAGPQGLKQVKLLSCHRATVLTSRFSPTQCLLVSGCLEGKVVFHHPYL</sequence>
<dbReference type="OMA" id="XSVLTVA"/>
<dbReference type="PANTHER" id="PTHR14588:SF2">
    <property type="entry name" value="DDB1- AND CUL4-ASSOCIATED FACTOR 10"/>
    <property type="match status" value="1"/>
</dbReference>
<accession>A0A7M7RF43</accession>
<dbReference type="EnsemblMetazoa" id="XM_781795">
    <property type="protein sequence ID" value="XP_786888"/>
    <property type="gene ID" value="LOC581812"/>
</dbReference>
<dbReference type="Gene3D" id="2.130.10.10">
    <property type="entry name" value="YVTN repeat-like/Quinoprotein amine dehydrogenase"/>
    <property type="match status" value="2"/>
</dbReference>
<dbReference type="InterPro" id="IPR001680">
    <property type="entry name" value="WD40_rpt"/>
</dbReference>
<evidence type="ECO:0000313" key="6">
    <source>
        <dbReference type="EnsemblMetazoa" id="XP_786888"/>
    </source>
</evidence>
<evidence type="ECO:0000256" key="4">
    <source>
        <dbReference type="PROSITE-ProRule" id="PRU00221"/>
    </source>
</evidence>
<dbReference type="FunCoup" id="A0A7M7RF43">
    <property type="interactions" value="1187"/>
</dbReference>
<dbReference type="InterPro" id="IPR019775">
    <property type="entry name" value="WD40_repeat_CS"/>
</dbReference>
<dbReference type="EnsemblMetazoa" id="XM_030992548">
    <property type="protein sequence ID" value="XP_030848408"/>
    <property type="gene ID" value="LOC115927066"/>
</dbReference>
<feature type="region of interest" description="Disordered" evidence="5">
    <location>
        <begin position="351"/>
        <end position="374"/>
    </location>
</feature>
<dbReference type="OrthoDB" id="20669at2759"/>
<keyword evidence="2 4" id="KW-0853">WD repeat</keyword>
<dbReference type="GO" id="GO:0080008">
    <property type="term" value="C:Cul4-RING E3 ubiquitin ligase complex"/>
    <property type="evidence" value="ECO:0000318"/>
    <property type="project" value="GO_Central"/>
</dbReference>
<dbReference type="KEGG" id="spu:581812"/>
<evidence type="ECO:0008006" key="8">
    <source>
        <dbReference type="Google" id="ProtNLM"/>
    </source>
</evidence>
<evidence type="ECO:0000256" key="1">
    <source>
        <dbReference type="ARBA" id="ARBA00005903"/>
    </source>
</evidence>
<dbReference type="SUPFAM" id="SSF50978">
    <property type="entry name" value="WD40 repeat-like"/>
    <property type="match status" value="1"/>
</dbReference>
<evidence type="ECO:0000256" key="3">
    <source>
        <dbReference type="ARBA" id="ARBA00022737"/>
    </source>
</evidence>
<proteinExistence type="inferred from homology"/>
<protein>
    <recommendedName>
        <fullName evidence="8">WD repeat-containing protein 32</fullName>
    </recommendedName>
</protein>
<feature type="compositionally biased region" description="Basic and acidic residues" evidence="5">
    <location>
        <begin position="352"/>
        <end position="369"/>
    </location>
</feature>
<comment type="similarity">
    <text evidence="1">Belongs to the WD repeat DCAF10 family.</text>
</comment>
<dbReference type="GeneID" id="581812"/>
<feature type="repeat" description="WD" evidence="4">
    <location>
        <begin position="184"/>
        <end position="225"/>
    </location>
</feature>
<dbReference type="PROSITE" id="PS00678">
    <property type="entry name" value="WD_REPEATS_1"/>
    <property type="match status" value="1"/>
</dbReference>
<name>A0A7M7RF43_STRPU</name>
<dbReference type="InterPro" id="IPR036322">
    <property type="entry name" value="WD40_repeat_dom_sf"/>
</dbReference>
<organism evidence="6 7">
    <name type="scientific">Strongylocentrotus purpuratus</name>
    <name type="common">Purple sea urchin</name>
    <dbReference type="NCBI Taxonomy" id="7668"/>
    <lineage>
        <taxon>Eukaryota</taxon>
        <taxon>Metazoa</taxon>
        <taxon>Echinodermata</taxon>
        <taxon>Eleutherozoa</taxon>
        <taxon>Echinozoa</taxon>
        <taxon>Echinoidea</taxon>
        <taxon>Euechinoidea</taxon>
        <taxon>Echinacea</taxon>
        <taxon>Camarodonta</taxon>
        <taxon>Echinidea</taxon>
        <taxon>Strongylocentrotidae</taxon>
        <taxon>Strongylocentrotus</taxon>
    </lineage>
</organism>
<dbReference type="InterPro" id="IPR039085">
    <property type="entry name" value="DCA10"/>
</dbReference>
<dbReference type="GeneID" id="115927066"/>
<dbReference type="RefSeq" id="XP_786888.2">
    <property type="nucleotide sequence ID" value="XM_781795.4"/>
</dbReference>
<reference evidence="7" key="1">
    <citation type="submission" date="2015-02" db="EMBL/GenBank/DDBJ databases">
        <title>Genome sequencing for Strongylocentrotus purpuratus.</title>
        <authorList>
            <person name="Murali S."/>
            <person name="Liu Y."/>
            <person name="Vee V."/>
            <person name="English A."/>
            <person name="Wang M."/>
            <person name="Skinner E."/>
            <person name="Han Y."/>
            <person name="Muzny D.M."/>
            <person name="Worley K.C."/>
            <person name="Gibbs R.A."/>
        </authorList>
    </citation>
    <scope>NUCLEOTIDE SEQUENCE</scope>
</reference>
<evidence type="ECO:0000256" key="2">
    <source>
        <dbReference type="ARBA" id="ARBA00022574"/>
    </source>
</evidence>
<dbReference type="PROSITE" id="PS50082">
    <property type="entry name" value="WD_REPEATS_2"/>
    <property type="match status" value="2"/>
</dbReference>
<keyword evidence="7" id="KW-1185">Reference proteome</keyword>